<dbReference type="EC" id="2.3.1.30" evidence="3"/>
<organism evidence="10 11">
    <name type="scientific">Candidatus Avelusimicrobium gallicola</name>
    <dbReference type="NCBI Taxonomy" id="2562704"/>
    <lineage>
        <taxon>Bacteria</taxon>
        <taxon>Pseudomonadati</taxon>
        <taxon>Elusimicrobiota</taxon>
        <taxon>Elusimicrobia</taxon>
        <taxon>Elusimicrobiales</taxon>
        <taxon>Elusimicrobiaceae</taxon>
        <taxon>Candidatus Avelusimicrobium</taxon>
    </lineage>
</organism>
<comment type="pathway">
    <text evidence="1">Amino-acid biosynthesis; L-cysteine biosynthesis; L-cysteine from L-serine: step 1/2.</text>
</comment>
<dbReference type="NCBIfam" id="NF041874">
    <property type="entry name" value="EPS_EpsC"/>
    <property type="match status" value="1"/>
</dbReference>
<accession>A0A1Y4DL17</accession>
<keyword evidence="5" id="KW-0028">Amino-acid biosynthesis</keyword>
<dbReference type="Gene3D" id="1.10.3130.10">
    <property type="entry name" value="serine acetyltransferase, domain 1"/>
    <property type="match status" value="1"/>
</dbReference>
<dbReference type="PANTHER" id="PTHR42811">
    <property type="entry name" value="SERINE ACETYLTRANSFERASE"/>
    <property type="match status" value="1"/>
</dbReference>
<evidence type="ECO:0000256" key="6">
    <source>
        <dbReference type="ARBA" id="ARBA00022679"/>
    </source>
</evidence>
<name>A0A1Y4DL17_9BACT</name>
<dbReference type="CDD" id="cd03354">
    <property type="entry name" value="LbH_SAT"/>
    <property type="match status" value="1"/>
</dbReference>
<feature type="domain" description="Serine acetyltransferase N-terminal" evidence="9">
    <location>
        <begin position="74"/>
        <end position="144"/>
    </location>
</feature>
<evidence type="ECO:0000256" key="3">
    <source>
        <dbReference type="ARBA" id="ARBA00013266"/>
    </source>
</evidence>
<keyword evidence="11" id="KW-1185">Reference proteome</keyword>
<dbReference type="GO" id="GO:0009001">
    <property type="term" value="F:serine O-acetyltransferase activity"/>
    <property type="evidence" value="ECO:0007669"/>
    <property type="project" value="UniProtKB-EC"/>
</dbReference>
<dbReference type="SUPFAM" id="SSF51161">
    <property type="entry name" value="Trimeric LpxA-like enzymes"/>
    <property type="match status" value="1"/>
</dbReference>
<dbReference type="Pfam" id="PF06426">
    <property type="entry name" value="SATase_N"/>
    <property type="match status" value="1"/>
</dbReference>
<evidence type="ECO:0000256" key="8">
    <source>
        <dbReference type="ARBA" id="ARBA00049486"/>
    </source>
</evidence>
<keyword evidence="7" id="KW-0012">Acyltransferase</keyword>
<evidence type="ECO:0000313" key="11">
    <source>
        <dbReference type="Proteomes" id="UP000196368"/>
    </source>
</evidence>
<dbReference type="Pfam" id="PF00132">
    <property type="entry name" value="Hexapep"/>
    <property type="match status" value="1"/>
</dbReference>
<evidence type="ECO:0000256" key="5">
    <source>
        <dbReference type="ARBA" id="ARBA00022605"/>
    </source>
</evidence>
<proteinExistence type="inferred from homology"/>
<evidence type="ECO:0000256" key="4">
    <source>
        <dbReference type="ARBA" id="ARBA00018522"/>
    </source>
</evidence>
<dbReference type="EMBL" id="NFJD01000002">
    <property type="protein sequence ID" value="OUO56990.1"/>
    <property type="molecule type" value="Genomic_DNA"/>
</dbReference>
<evidence type="ECO:0000256" key="1">
    <source>
        <dbReference type="ARBA" id="ARBA00004876"/>
    </source>
</evidence>
<dbReference type="Pfam" id="PF14602">
    <property type="entry name" value="Hexapep_2"/>
    <property type="match status" value="1"/>
</dbReference>
<dbReference type="InterPro" id="IPR011004">
    <property type="entry name" value="Trimer_LpxA-like_sf"/>
</dbReference>
<gene>
    <name evidence="10" type="ORF">B5F75_03845</name>
</gene>
<dbReference type="InterPro" id="IPR053376">
    <property type="entry name" value="Serine_acetyltransferase"/>
</dbReference>
<protein>
    <recommendedName>
        <fullName evidence="4">Serine acetyltransferase</fullName>
        <ecNumber evidence="3">2.3.1.30</ecNumber>
    </recommendedName>
</protein>
<dbReference type="UniPathway" id="UPA00136">
    <property type="reaction ID" value="UER00199"/>
</dbReference>
<dbReference type="InterPro" id="IPR010493">
    <property type="entry name" value="Ser_AcTrfase_N"/>
</dbReference>
<evidence type="ECO:0000256" key="7">
    <source>
        <dbReference type="ARBA" id="ARBA00023315"/>
    </source>
</evidence>
<dbReference type="InterPro" id="IPR042122">
    <property type="entry name" value="Ser_AcTrfase_N_sf"/>
</dbReference>
<keyword evidence="6" id="KW-0808">Transferase</keyword>
<evidence type="ECO:0000259" key="9">
    <source>
        <dbReference type="Pfam" id="PF06426"/>
    </source>
</evidence>
<comment type="catalytic activity">
    <reaction evidence="8">
        <text>L-serine + acetyl-CoA = O-acetyl-L-serine + CoA</text>
        <dbReference type="Rhea" id="RHEA:24560"/>
        <dbReference type="ChEBI" id="CHEBI:33384"/>
        <dbReference type="ChEBI" id="CHEBI:57287"/>
        <dbReference type="ChEBI" id="CHEBI:57288"/>
        <dbReference type="ChEBI" id="CHEBI:58340"/>
        <dbReference type="EC" id="2.3.1.30"/>
    </reaction>
</comment>
<dbReference type="Proteomes" id="UP000196368">
    <property type="component" value="Unassembled WGS sequence"/>
</dbReference>
<dbReference type="OrthoDB" id="9801456at2"/>
<evidence type="ECO:0000313" key="10">
    <source>
        <dbReference type="EMBL" id="OUO56990.1"/>
    </source>
</evidence>
<dbReference type="InterPro" id="IPR045304">
    <property type="entry name" value="LbH_SAT"/>
</dbReference>
<comment type="similarity">
    <text evidence="2">Belongs to the transferase hexapeptide repeat family.</text>
</comment>
<comment type="caution">
    <text evidence="10">The sequence shown here is derived from an EMBL/GenBank/DDBJ whole genome shotgun (WGS) entry which is preliminary data.</text>
</comment>
<dbReference type="GO" id="GO:0006535">
    <property type="term" value="P:cysteine biosynthetic process from serine"/>
    <property type="evidence" value="ECO:0007669"/>
    <property type="project" value="InterPro"/>
</dbReference>
<reference evidence="11" key="1">
    <citation type="submission" date="2017-04" db="EMBL/GenBank/DDBJ databases">
        <title>Function of individual gut microbiota members based on whole genome sequencing of pure cultures obtained from chicken caecum.</title>
        <authorList>
            <person name="Medvecky M."/>
            <person name="Cejkova D."/>
            <person name="Polansky O."/>
            <person name="Karasova D."/>
            <person name="Kubasova T."/>
            <person name="Cizek A."/>
            <person name="Rychlik I."/>
        </authorList>
    </citation>
    <scope>NUCLEOTIDE SEQUENCE [LARGE SCALE GENOMIC DNA]</scope>
    <source>
        <strain evidence="11">An273</strain>
    </source>
</reference>
<dbReference type="AlphaFoldDB" id="A0A1Y4DL17"/>
<dbReference type="GO" id="GO:0005737">
    <property type="term" value="C:cytoplasm"/>
    <property type="evidence" value="ECO:0007669"/>
    <property type="project" value="InterPro"/>
</dbReference>
<evidence type="ECO:0000256" key="2">
    <source>
        <dbReference type="ARBA" id="ARBA00007274"/>
    </source>
</evidence>
<dbReference type="Gene3D" id="2.160.10.10">
    <property type="entry name" value="Hexapeptide repeat proteins"/>
    <property type="match status" value="1"/>
</dbReference>
<dbReference type="InterPro" id="IPR001451">
    <property type="entry name" value="Hexapep"/>
</dbReference>
<sequence length="279" mass="30599">MRPAVSDLFSKTAEELKQTFDKKFFQRAKFIPSAKKTIAIFCALKDFIYQYPLESGRETLPVGLESLACRLEEQIKNSLCFLCQEKADCARCEQNARQITQDFILALPQIQRLVISDVNAAYEGDPAAISPVEPLLCYPGVTAVTLQRMAHFLHARGVRLIPRIVTEYAHSLTGIDIHPGASIGPAFFIDHGTGVVIGETCVIGANVKLYQGVTLGAKSFPLDPNGNPVKGIKRHPNIEDDVIIYAETTVLGNITIGRGSVIGANKWITQDVPPHTKLN</sequence>